<organism evidence="1 2">
    <name type="scientific">Boletus edulis BED1</name>
    <dbReference type="NCBI Taxonomy" id="1328754"/>
    <lineage>
        <taxon>Eukaryota</taxon>
        <taxon>Fungi</taxon>
        <taxon>Dikarya</taxon>
        <taxon>Basidiomycota</taxon>
        <taxon>Agaricomycotina</taxon>
        <taxon>Agaricomycetes</taxon>
        <taxon>Agaricomycetidae</taxon>
        <taxon>Boletales</taxon>
        <taxon>Boletineae</taxon>
        <taxon>Boletaceae</taxon>
        <taxon>Boletoideae</taxon>
        <taxon>Boletus</taxon>
    </lineage>
</organism>
<reference evidence="1" key="2">
    <citation type="journal article" date="2020" name="Nat. Commun.">
        <title>Large-scale genome sequencing of mycorrhizal fungi provides insights into the early evolution of symbiotic traits.</title>
        <authorList>
            <person name="Miyauchi S."/>
            <person name="Kiss E."/>
            <person name="Kuo A."/>
            <person name="Drula E."/>
            <person name="Kohler A."/>
            <person name="Sanchez-Garcia M."/>
            <person name="Morin E."/>
            <person name="Andreopoulos B."/>
            <person name="Barry K.W."/>
            <person name="Bonito G."/>
            <person name="Buee M."/>
            <person name="Carver A."/>
            <person name="Chen C."/>
            <person name="Cichocki N."/>
            <person name="Clum A."/>
            <person name="Culley D."/>
            <person name="Crous P.W."/>
            <person name="Fauchery L."/>
            <person name="Girlanda M."/>
            <person name="Hayes R.D."/>
            <person name="Keri Z."/>
            <person name="LaButti K."/>
            <person name="Lipzen A."/>
            <person name="Lombard V."/>
            <person name="Magnuson J."/>
            <person name="Maillard F."/>
            <person name="Murat C."/>
            <person name="Nolan M."/>
            <person name="Ohm R.A."/>
            <person name="Pangilinan J."/>
            <person name="Pereira M.F."/>
            <person name="Perotto S."/>
            <person name="Peter M."/>
            <person name="Pfister S."/>
            <person name="Riley R."/>
            <person name="Sitrit Y."/>
            <person name="Stielow J.B."/>
            <person name="Szollosi G."/>
            <person name="Zifcakova L."/>
            <person name="Stursova M."/>
            <person name="Spatafora J.W."/>
            <person name="Tedersoo L."/>
            <person name="Vaario L.M."/>
            <person name="Yamada A."/>
            <person name="Yan M."/>
            <person name="Wang P."/>
            <person name="Xu J."/>
            <person name="Bruns T."/>
            <person name="Baldrian P."/>
            <person name="Vilgalys R."/>
            <person name="Dunand C."/>
            <person name="Henrissat B."/>
            <person name="Grigoriev I.V."/>
            <person name="Hibbett D."/>
            <person name="Nagy L.G."/>
            <person name="Martin F.M."/>
        </authorList>
    </citation>
    <scope>NUCLEOTIDE SEQUENCE</scope>
    <source>
        <strain evidence="1">BED1</strain>
    </source>
</reference>
<dbReference type="Proteomes" id="UP001194468">
    <property type="component" value="Unassembled WGS sequence"/>
</dbReference>
<gene>
    <name evidence="1" type="ORF">L210DRAFT_3648746</name>
</gene>
<evidence type="ECO:0000313" key="1">
    <source>
        <dbReference type="EMBL" id="KAF8435069.1"/>
    </source>
</evidence>
<evidence type="ECO:0000313" key="2">
    <source>
        <dbReference type="Proteomes" id="UP001194468"/>
    </source>
</evidence>
<protein>
    <submittedName>
        <fullName evidence="1">Uncharacterized protein</fullName>
    </submittedName>
</protein>
<keyword evidence="2" id="KW-1185">Reference proteome</keyword>
<sequence length="53" mass="6145">MNPKPISEIVKENASELVSQLSISEFSYWTEYKVTWCEDASTILEEQAIEETF</sequence>
<dbReference type="EMBL" id="WHUW01000026">
    <property type="protein sequence ID" value="KAF8435069.1"/>
    <property type="molecule type" value="Genomic_DNA"/>
</dbReference>
<dbReference type="AlphaFoldDB" id="A0AAD4GBT2"/>
<name>A0AAD4GBT2_BOLED</name>
<comment type="caution">
    <text evidence="1">The sequence shown here is derived from an EMBL/GenBank/DDBJ whole genome shotgun (WGS) entry which is preliminary data.</text>
</comment>
<reference evidence="1" key="1">
    <citation type="submission" date="2019-10" db="EMBL/GenBank/DDBJ databases">
        <authorList>
            <consortium name="DOE Joint Genome Institute"/>
            <person name="Kuo A."/>
            <person name="Miyauchi S."/>
            <person name="Kiss E."/>
            <person name="Drula E."/>
            <person name="Kohler A."/>
            <person name="Sanchez-Garcia M."/>
            <person name="Andreopoulos B."/>
            <person name="Barry K.W."/>
            <person name="Bonito G."/>
            <person name="Buee M."/>
            <person name="Carver A."/>
            <person name="Chen C."/>
            <person name="Cichocki N."/>
            <person name="Clum A."/>
            <person name="Culley D."/>
            <person name="Crous P.W."/>
            <person name="Fauchery L."/>
            <person name="Girlanda M."/>
            <person name="Hayes R."/>
            <person name="Keri Z."/>
            <person name="LaButti K."/>
            <person name="Lipzen A."/>
            <person name="Lombard V."/>
            <person name="Magnuson J."/>
            <person name="Maillard F."/>
            <person name="Morin E."/>
            <person name="Murat C."/>
            <person name="Nolan M."/>
            <person name="Ohm R."/>
            <person name="Pangilinan J."/>
            <person name="Pereira M."/>
            <person name="Perotto S."/>
            <person name="Peter M."/>
            <person name="Riley R."/>
            <person name="Sitrit Y."/>
            <person name="Stielow B."/>
            <person name="Szollosi G."/>
            <person name="Zifcakova L."/>
            <person name="Stursova M."/>
            <person name="Spatafora J.W."/>
            <person name="Tedersoo L."/>
            <person name="Vaario L.-M."/>
            <person name="Yamada A."/>
            <person name="Yan M."/>
            <person name="Wang P."/>
            <person name="Xu J."/>
            <person name="Bruns T."/>
            <person name="Baldrian P."/>
            <person name="Vilgalys R."/>
            <person name="Henrissat B."/>
            <person name="Grigoriev I.V."/>
            <person name="Hibbett D."/>
            <person name="Nagy L.G."/>
            <person name="Martin F.M."/>
        </authorList>
    </citation>
    <scope>NUCLEOTIDE SEQUENCE</scope>
    <source>
        <strain evidence="1">BED1</strain>
    </source>
</reference>
<accession>A0AAD4GBT2</accession>
<proteinExistence type="predicted"/>